<proteinExistence type="predicted"/>
<dbReference type="AlphaFoldDB" id="A0AAV8XA61"/>
<reference evidence="6" key="1">
    <citation type="journal article" date="2023" name="Insect Mol. Biol.">
        <title>Genome sequencing provides insights into the evolution of gene families encoding plant cell wall-degrading enzymes in longhorned beetles.</title>
        <authorList>
            <person name="Shin N.R."/>
            <person name="Okamura Y."/>
            <person name="Kirsch R."/>
            <person name="Pauchet Y."/>
        </authorList>
    </citation>
    <scope>NUCLEOTIDE SEQUENCE</scope>
    <source>
        <strain evidence="6">AMC_N1</strain>
    </source>
</reference>
<organism evidence="6 7">
    <name type="scientific">Aromia moschata</name>
    <dbReference type="NCBI Taxonomy" id="1265417"/>
    <lineage>
        <taxon>Eukaryota</taxon>
        <taxon>Metazoa</taxon>
        <taxon>Ecdysozoa</taxon>
        <taxon>Arthropoda</taxon>
        <taxon>Hexapoda</taxon>
        <taxon>Insecta</taxon>
        <taxon>Pterygota</taxon>
        <taxon>Neoptera</taxon>
        <taxon>Endopterygota</taxon>
        <taxon>Coleoptera</taxon>
        <taxon>Polyphaga</taxon>
        <taxon>Cucujiformia</taxon>
        <taxon>Chrysomeloidea</taxon>
        <taxon>Cerambycidae</taxon>
        <taxon>Cerambycinae</taxon>
        <taxon>Callichromatini</taxon>
        <taxon>Aromia</taxon>
    </lineage>
</organism>
<dbReference type="Proteomes" id="UP001162162">
    <property type="component" value="Unassembled WGS sequence"/>
</dbReference>
<accession>A0AAV8XA61</accession>
<keyword evidence="4" id="KW-0472">Membrane</keyword>
<dbReference type="SUPFAM" id="SSF46689">
    <property type="entry name" value="Homeodomain-like"/>
    <property type="match status" value="2"/>
</dbReference>
<dbReference type="InterPro" id="IPR007889">
    <property type="entry name" value="HTH_Psq"/>
</dbReference>
<dbReference type="InterPro" id="IPR050863">
    <property type="entry name" value="CenT-Element_Derived"/>
</dbReference>
<name>A0AAV8XA61_9CUCU</name>
<evidence type="ECO:0000313" key="6">
    <source>
        <dbReference type="EMBL" id="KAJ8935848.1"/>
    </source>
</evidence>
<keyword evidence="2" id="KW-0238">DNA-binding</keyword>
<comment type="subcellular location">
    <subcellularLocation>
        <location evidence="1">Nucleus</location>
    </subcellularLocation>
</comment>
<dbReference type="EMBL" id="JAPWTK010000828">
    <property type="protein sequence ID" value="KAJ8935848.1"/>
    <property type="molecule type" value="Genomic_DNA"/>
</dbReference>
<keyword evidence="7" id="KW-1185">Reference proteome</keyword>
<sequence length="214" mass="25124">MGKRKHNTLSLSKKCEILQKLQKGQSGAELARIYQVGCSTISDIKKDKFKIERKTYRIFLKNCYHGPGKRKTLKQADFPKMEDALYSWFLKQRSRHVPITYEILAEKAKQFYQQHYGKDDFCASRVIVNFCGSDGKQYSVFKHWLRFGSGDESFLSTFGLPRQRSDYNFMFLAFGIAGTVYVYEHFDCKLKLYRSMEYKNYIRIILNSPASTFL</sequence>
<comment type="caution">
    <text evidence="6">The sequence shown here is derived from an EMBL/GenBank/DDBJ whole genome shotgun (WGS) entry which is preliminary data.</text>
</comment>
<feature type="transmembrane region" description="Helical" evidence="4">
    <location>
        <begin position="167"/>
        <end position="186"/>
    </location>
</feature>
<evidence type="ECO:0000256" key="2">
    <source>
        <dbReference type="ARBA" id="ARBA00023125"/>
    </source>
</evidence>
<dbReference type="InterPro" id="IPR006600">
    <property type="entry name" value="HTH_CenpB_DNA-bd_dom"/>
</dbReference>
<evidence type="ECO:0000313" key="7">
    <source>
        <dbReference type="Proteomes" id="UP001162162"/>
    </source>
</evidence>
<keyword evidence="3" id="KW-0539">Nucleus</keyword>
<protein>
    <recommendedName>
        <fullName evidence="5">HTH CENPB-type domain-containing protein</fullName>
    </recommendedName>
</protein>
<evidence type="ECO:0000256" key="1">
    <source>
        <dbReference type="ARBA" id="ARBA00004123"/>
    </source>
</evidence>
<gene>
    <name evidence="6" type="ORF">NQ318_009849</name>
</gene>
<dbReference type="PANTHER" id="PTHR19303">
    <property type="entry name" value="TRANSPOSON"/>
    <property type="match status" value="1"/>
</dbReference>
<dbReference type="PANTHER" id="PTHR19303:SF73">
    <property type="entry name" value="PROTEIN PDC2"/>
    <property type="match status" value="1"/>
</dbReference>
<dbReference type="PROSITE" id="PS51253">
    <property type="entry name" value="HTH_CENPB"/>
    <property type="match status" value="1"/>
</dbReference>
<keyword evidence="4" id="KW-1133">Transmembrane helix</keyword>
<evidence type="ECO:0000256" key="4">
    <source>
        <dbReference type="SAM" id="Phobius"/>
    </source>
</evidence>
<dbReference type="InterPro" id="IPR009057">
    <property type="entry name" value="Homeodomain-like_sf"/>
</dbReference>
<keyword evidence="4" id="KW-0812">Transmembrane</keyword>
<evidence type="ECO:0000259" key="5">
    <source>
        <dbReference type="PROSITE" id="PS51253"/>
    </source>
</evidence>
<evidence type="ECO:0000256" key="3">
    <source>
        <dbReference type="ARBA" id="ARBA00023242"/>
    </source>
</evidence>
<dbReference type="GO" id="GO:0003677">
    <property type="term" value="F:DNA binding"/>
    <property type="evidence" value="ECO:0007669"/>
    <property type="project" value="UniProtKB-KW"/>
</dbReference>
<dbReference type="Gene3D" id="1.10.10.60">
    <property type="entry name" value="Homeodomain-like"/>
    <property type="match status" value="2"/>
</dbReference>
<dbReference type="Pfam" id="PF03221">
    <property type="entry name" value="HTH_Tnp_Tc5"/>
    <property type="match status" value="1"/>
</dbReference>
<dbReference type="GO" id="GO:0005634">
    <property type="term" value="C:nucleus"/>
    <property type="evidence" value="ECO:0007669"/>
    <property type="project" value="UniProtKB-SubCell"/>
</dbReference>
<dbReference type="Pfam" id="PF04218">
    <property type="entry name" value="CENP-B_N"/>
    <property type="match status" value="1"/>
</dbReference>
<feature type="domain" description="HTH CENPB-type" evidence="5">
    <location>
        <begin position="69"/>
        <end position="140"/>
    </location>
</feature>